<dbReference type="GO" id="GO:0004190">
    <property type="term" value="F:aspartic-type endopeptidase activity"/>
    <property type="evidence" value="ECO:0007669"/>
    <property type="project" value="UniProtKB-KW"/>
</dbReference>
<dbReference type="FunFam" id="2.40.70.10:FF:000009">
    <property type="entry name" value="Aspartic proteinase A1"/>
    <property type="match status" value="1"/>
</dbReference>
<keyword evidence="8 15" id="KW-0378">Hydrolase</keyword>
<evidence type="ECO:0000256" key="1">
    <source>
        <dbReference type="ARBA" id="ARBA00000585"/>
    </source>
</evidence>
<evidence type="ECO:0000256" key="5">
    <source>
        <dbReference type="ARBA" id="ARBA00022670"/>
    </source>
</evidence>
<reference evidence="18" key="1">
    <citation type="submission" date="2022-01" db="EMBL/GenBank/DDBJ databases">
        <authorList>
            <person name="King R."/>
        </authorList>
    </citation>
    <scope>NUCLEOTIDE SEQUENCE</scope>
</reference>
<dbReference type="Pfam" id="PF00026">
    <property type="entry name" value="Asp"/>
    <property type="match status" value="1"/>
</dbReference>
<proteinExistence type="inferred from homology"/>
<evidence type="ECO:0000256" key="4">
    <source>
        <dbReference type="ARBA" id="ARBA00015582"/>
    </source>
</evidence>
<dbReference type="AlphaFoldDB" id="A0A9N9QQW4"/>
<feature type="disulfide bond" evidence="14">
    <location>
        <begin position="258"/>
        <end position="262"/>
    </location>
</feature>
<dbReference type="InterPro" id="IPR001969">
    <property type="entry name" value="Aspartic_peptidase_AS"/>
</dbReference>
<evidence type="ECO:0000256" key="13">
    <source>
        <dbReference type="PIRSR" id="PIRSR601461-1"/>
    </source>
</evidence>
<dbReference type="Gene3D" id="2.40.70.10">
    <property type="entry name" value="Acid Proteases"/>
    <property type="match status" value="2"/>
</dbReference>
<evidence type="ECO:0000256" key="15">
    <source>
        <dbReference type="RuleBase" id="RU000454"/>
    </source>
</evidence>
<name>A0A9N9QQW4_9CUCU</name>
<evidence type="ECO:0000256" key="14">
    <source>
        <dbReference type="PIRSR" id="PIRSR601461-2"/>
    </source>
</evidence>
<evidence type="ECO:0000256" key="8">
    <source>
        <dbReference type="ARBA" id="ARBA00022801"/>
    </source>
</evidence>
<evidence type="ECO:0000313" key="18">
    <source>
        <dbReference type="EMBL" id="CAG9769132.1"/>
    </source>
</evidence>
<evidence type="ECO:0000256" key="11">
    <source>
        <dbReference type="ARBA" id="ARBA00023180"/>
    </source>
</evidence>
<keyword evidence="19" id="KW-1185">Reference proteome</keyword>
<evidence type="ECO:0000256" key="9">
    <source>
        <dbReference type="ARBA" id="ARBA00023145"/>
    </source>
</evidence>
<dbReference type="PANTHER" id="PTHR47966:SF51">
    <property type="entry name" value="BETA-SITE APP-CLEAVING ENZYME, ISOFORM A-RELATED"/>
    <property type="match status" value="1"/>
</dbReference>
<evidence type="ECO:0000313" key="19">
    <source>
        <dbReference type="Proteomes" id="UP001152799"/>
    </source>
</evidence>
<organism evidence="18 19">
    <name type="scientific">Ceutorhynchus assimilis</name>
    <name type="common">cabbage seed weevil</name>
    <dbReference type="NCBI Taxonomy" id="467358"/>
    <lineage>
        <taxon>Eukaryota</taxon>
        <taxon>Metazoa</taxon>
        <taxon>Ecdysozoa</taxon>
        <taxon>Arthropoda</taxon>
        <taxon>Hexapoda</taxon>
        <taxon>Insecta</taxon>
        <taxon>Pterygota</taxon>
        <taxon>Neoptera</taxon>
        <taxon>Endopterygota</taxon>
        <taxon>Coleoptera</taxon>
        <taxon>Polyphaga</taxon>
        <taxon>Cucujiformia</taxon>
        <taxon>Curculionidae</taxon>
        <taxon>Ceutorhynchinae</taxon>
        <taxon>Ceutorhynchus</taxon>
    </lineage>
</organism>
<sequence length="385" mass="41896">MLHFRFALVLCCVVIASGSLRIPLKKNVSPRTTLKQLGAHYEDVKLRYRSDSVPEPLTNYLDAQYFGDITIGTPPQKFTVIFDTGSSNLWVPSVKCLSVACWFHKRYNAKKSSTYKENGTEFEITYGSGSMKGFLSSDAVSVGAATVKEQTFTEATTEPGVAFVAGKFDGILGLGYPRLSVDGVKPIFYNMIDQKLVDEPVFSFYLNRDTEGTVGGEIIFGGSDPQYYEGELTYVNVTRQAYWQIKTDSIQVGSQTFCDGGCQAIVDTGTSLLAGPTKEIKALNKAIGAVSILGGEYMIDCKKIPTLPNITFVIGGNSFELTGKDYILKVDSGLGISECISGFLGLDVPEPAGPLWILGDVFIGKYYTLFDVGNNRVGFAPSKNN</sequence>
<comment type="catalytic activity">
    <reaction evidence="1">
        <text>Specificity similar to, but narrower than, that of pepsin A. Does not cleave the 4-Gln-|-His-5 bond in B chain of insulin.</text>
        <dbReference type="EC" id="3.4.23.5"/>
    </reaction>
</comment>
<keyword evidence="9" id="KW-0865">Zymogen</keyword>
<evidence type="ECO:0000256" key="3">
    <source>
        <dbReference type="ARBA" id="ARBA00011930"/>
    </source>
</evidence>
<evidence type="ECO:0000256" key="2">
    <source>
        <dbReference type="ARBA" id="ARBA00007447"/>
    </source>
</evidence>
<gene>
    <name evidence="18" type="ORF">CEUTPL_LOCUS9648</name>
</gene>
<evidence type="ECO:0000256" key="7">
    <source>
        <dbReference type="ARBA" id="ARBA00022750"/>
    </source>
</evidence>
<evidence type="ECO:0000256" key="6">
    <source>
        <dbReference type="ARBA" id="ARBA00022729"/>
    </source>
</evidence>
<keyword evidence="6 16" id="KW-0732">Signal</keyword>
<accession>A0A9N9QQW4</accession>
<feature type="active site" evidence="13">
    <location>
        <position position="267"/>
    </location>
</feature>
<dbReference type="InterPro" id="IPR001461">
    <property type="entry name" value="Aspartic_peptidase_A1"/>
</dbReference>
<dbReference type="EC" id="3.4.23.5" evidence="3"/>
<feature type="signal peptide" evidence="16">
    <location>
        <begin position="1"/>
        <end position="18"/>
    </location>
</feature>
<dbReference type="SUPFAM" id="SSF50630">
    <property type="entry name" value="Acid proteases"/>
    <property type="match status" value="1"/>
</dbReference>
<dbReference type="PROSITE" id="PS00141">
    <property type="entry name" value="ASP_PROTEASE"/>
    <property type="match status" value="2"/>
</dbReference>
<protein>
    <recommendedName>
        <fullName evidence="4">Cathepsin D</fullName>
        <ecNumber evidence="3">3.4.23.5</ecNumber>
    </recommendedName>
</protein>
<dbReference type="OrthoDB" id="771136at2759"/>
<dbReference type="PANTHER" id="PTHR47966">
    <property type="entry name" value="BETA-SITE APP-CLEAVING ENZYME, ISOFORM A-RELATED"/>
    <property type="match status" value="1"/>
</dbReference>
<dbReference type="FunFam" id="2.40.70.10:FF:000066">
    <property type="entry name" value="Napsin A aspartic peptidase"/>
    <property type="match status" value="1"/>
</dbReference>
<evidence type="ECO:0000256" key="10">
    <source>
        <dbReference type="ARBA" id="ARBA00023157"/>
    </source>
</evidence>
<keyword evidence="10 14" id="KW-1015">Disulfide bond</keyword>
<evidence type="ECO:0000256" key="12">
    <source>
        <dbReference type="ARBA" id="ARBA00055742"/>
    </source>
</evidence>
<feature type="chain" id="PRO_5040488642" description="Cathepsin D" evidence="16">
    <location>
        <begin position="19"/>
        <end position="385"/>
    </location>
</feature>
<dbReference type="Proteomes" id="UP001152799">
    <property type="component" value="Chromosome 5"/>
</dbReference>
<feature type="domain" description="Peptidase A1" evidence="17">
    <location>
        <begin position="64"/>
        <end position="381"/>
    </location>
</feature>
<comment type="similarity">
    <text evidence="2 15">Belongs to the peptidase A1 family.</text>
</comment>
<keyword evidence="5 15" id="KW-0645">Protease</keyword>
<dbReference type="PRINTS" id="PR00792">
    <property type="entry name" value="PEPSIN"/>
</dbReference>
<keyword evidence="11" id="KW-0325">Glycoprotein</keyword>
<dbReference type="EMBL" id="OU892281">
    <property type="protein sequence ID" value="CAG9769132.1"/>
    <property type="molecule type" value="Genomic_DNA"/>
</dbReference>
<comment type="function">
    <text evidence="12">Acid protease active in intracellular protein breakdown.</text>
</comment>
<dbReference type="InterPro" id="IPR021109">
    <property type="entry name" value="Peptidase_aspartic_dom_sf"/>
</dbReference>
<feature type="active site" evidence="13">
    <location>
        <position position="83"/>
    </location>
</feature>
<evidence type="ECO:0000256" key="16">
    <source>
        <dbReference type="SAM" id="SignalP"/>
    </source>
</evidence>
<dbReference type="InterPro" id="IPR033121">
    <property type="entry name" value="PEPTIDASE_A1"/>
</dbReference>
<feature type="disulfide bond" evidence="14">
    <location>
        <begin position="96"/>
        <end position="101"/>
    </location>
</feature>
<evidence type="ECO:0000259" key="17">
    <source>
        <dbReference type="Pfam" id="PF00026"/>
    </source>
</evidence>
<keyword evidence="7 15" id="KW-0064">Aspartyl protease</keyword>
<dbReference type="GO" id="GO:0006508">
    <property type="term" value="P:proteolysis"/>
    <property type="evidence" value="ECO:0007669"/>
    <property type="project" value="UniProtKB-KW"/>
</dbReference>